<evidence type="ECO:0000256" key="4">
    <source>
        <dbReference type="ARBA" id="ARBA00022679"/>
    </source>
</evidence>
<evidence type="ECO:0000313" key="9">
    <source>
        <dbReference type="EMBL" id="RIJ49096.1"/>
    </source>
</evidence>
<comment type="function">
    <text evidence="7">Catalyzes the transfer of the enolpyruvyl moiety of phosphoenolpyruvate (PEP) to the 5-hydroxyl of shikimate-3-phosphate (S3P) to produce enolpyruvyl shikimate-3-phosphate and inorganic phosphate.</text>
</comment>
<dbReference type="InterPro" id="IPR006264">
    <property type="entry name" value="EPSP_synthase"/>
</dbReference>
<dbReference type="HAMAP" id="MF_00210">
    <property type="entry name" value="EPSP_synth"/>
    <property type="match status" value="1"/>
</dbReference>
<dbReference type="GO" id="GO:0003866">
    <property type="term" value="F:3-phosphoshikimate 1-carboxyvinyltransferase activity"/>
    <property type="evidence" value="ECO:0007669"/>
    <property type="project" value="UniProtKB-UniRule"/>
</dbReference>
<accession>A0A399SYM1</accession>
<keyword evidence="4 7" id="KW-0808">Transferase</keyword>
<feature type="binding site" evidence="7">
    <location>
        <position position="172"/>
    </location>
    <ligand>
        <name>3-phosphoshikimate</name>
        <dbReference type="ChEBI" id="CHEBI:145989"/>
    </ligand>
</feature>
<evidence type="ECO:0000256" key="7">
    <source>
        <dbReference type="HAMAP-Rule" id="MF_00210"/>
    </source>
</evidence>
<comment type="pathway">
    <text evidence="1 7">Metabolic intermediate biosynthesis; chorismate biosynthesis; chorismate from D-erythrose 4-phosphate and phosphoenolpyruvate: step 6/7.</text>
</comment>
<name>A0A399SYM1_9BACT</name>
<feature type="binding site" evidence="7">
    <location>
        <position position="146"/>
    </location>
    <ligand>
        <name>phosphoenolpyruvate</name>
        <dbReference type="ChEBI" id="CHEBI:58702"/>
    </ligand>
</feature>
<feature type="binding site" evidence="7">
    <location>
        <position position="98"/>
    </location>
    <ligand>
        <name>phosphoenolpyruvate</name>
        <dbReference type="ChEBI" id="CHEBI:58702"/>
    </ligand>
</feature>
<feature type="active site" description="Proton acceptor" evidence="7">
    <location>
        <position position="289"/>
    </location>
</feature>
<comment type="subunit">
    <text evidence="7">Monomer.</text>
</comment>
<dbReference type="PANTHER" id="PTHR21090">
    <property type="entry name" value="AROM/DEHYDROQUINATE SYNTHASE"/>
    <property type="match status" value="1"/>
</dbReference>
<comment type="similarity">
    <text evidence="2 7">Belongs to the EPSP synthase family.</text>
</comment>
<feature type="binding site" evidence="7">
    <location>
        <position position="367"/>
    </location>
    <ligand>
        <name>phosphoenolpyruvate</name>
        <dbReference type="ChEBI" id="CHEBI:58702"/>
    </ligand>
</feature>
<dbReference type="OrthoDB" id="9809920at2"/>
<protein>
    <recommendedName>
        <fullName evidence="7">3-phosphoshikimate 1-carboxyvinyltransferase</fullName>
        <ecNumber evidence="7">2.5.1.19</ecNumber>
    </recommendedName>
    <alternativeName>
        <fullName evidence="7">5-enolpyruvylshikimate-3-phosphate synthase</fullName>
        <shortName evidence="7">EPSP synthase</shortName>
        <shortName evidence="7">EPSPS</shortName>
    </alternativeName>
</protein>
<dbReference type="GO" id="GO:0005737">
    <property type="term" value="C:cytoplasm"/>
    <property type="evidence" value="ECO:0007669"/>
    <property type="project" value="UniProtKB-SubCell"/>
</dbReference>
<feature type="binding site" evidence="7">
    <location>
        <position position="145"/>
    </location>
    <ligand>
        <name>3-phosphoshikimate</name>
        <dbReference type="ChEBI" id="CHEBI:145989"/>
    </ligand>
</feature>
<dbReference type="Proteomes" id="UP000265926">
    <property type="component" value="Unassembled WGS sequence"/>
</dbReference>
<dbReference type="CDD" id="cd01556">
    <property type="entry name" value="EPSP_synthase"/>
    <property type="match status" value="1"/>
</dbReference>
<dbReference type="InterPro" id="IPR036968">
    <property type="entry name" value="Enolpyruvate_Tfrase_sf"/>
</dbReference>
<feature type="binding site" evidence="7">
    <location>
        <position position="22"/>
    </location>
    <ligand>
        <name>phosphoenolpyruvate</name>
        <dbReference type="ChEBI" id="CHEBI:58702"/>
    </ligand>
</feature>
<comment type="subcellular location">
    <subcellularLocation>
        <location evidence="7">Cytoplasm</location>
    </subcellularLocation>
</comment>
<evidence type="ECO:0000256" key="1">
    <source>
        <dbReference type="ARBA" id="ARBA00004811"/>
    </source>
</evidence>
<dbReference type="PIRSF" id="PIRSF000505">
    <property type="entry name" value="EPSPS"/>
    <property type="match status" value="1"/>
</dbReference>
<dbReference type="GO" id="GO:0008652">
    <property type="term" value="P:amino acid biosynthetic process"/>
    <property type="evidence" value="ECO:0007669"/>
    <property type="project" value="UniProtKB-KW"/>
</dbReference>
<dbReference type="InterPro" id="IPR023193">
    <property type="entry name" value="EPSP_synthase_CS"/>
</dbReference>
<dbReference type="Pfam" id="PF00275">
    <property type="entry name" value="EPSP_synthase"/>
    <property type="match status" value="2"/>
</dbReference>
<reference evidence="9 10" key="1">
    <citation type="submission" date="2018-08" db="EMBL/GenBank/DDBJ databases">
        <title>Pallidiluteibacterium maritimus gen. nov., sp. nov., isolated from coastal sediment.</title>
        <authorList>
            <person name="Zhou L.Y."/>
        </authorList>
    </citation>
    <scope>NUCLEOTIDE SEQUENCE [LARGE SCALE GENOMIC DNA]</scope>
    <source>
        <strain evidence="9 10">XSD2</strain>
    </source>
</reference>
<dbReference type="GO" id="GO:0009073">
    <property type="term" value="P:aromatic amino acid family biosynthetic process"/>
    <property type="evidence" value="ECO:0007669"/>
    <property type="project" value="UniProtKB-KW"/>
</dbReference>
<evidence type="ECO:0000259" key="8">
    <source>
        <dbReference type="Pfam" id="PF00275"/>
    </source>
</evidence>
<keyword evidence="3 7" id="KW-0028">Amino-acid biosynthesis</keyword>
<feature type="binding site" evidence="7">
    <location>
        <position position="70"/>
    </location>
    <ligand>
        <name>phosphoenolpyruvate</name>
        <dbReference type="ChEBI" id="CHEBI:58702"/>
    </ligand>
</feature>
<feature type="binding site" evidence="7">
    <location>
        <position position="320"/>
    </location>
    <ligand>
        <name>phosphoenolpyruvate</name>
        <dbReference type="ChEBI" id="CHEBI:58702"/>
    </ligand>
</feature>
<proteinExistence type="inferred from homology"/>
<comment type="caution">
    <text evidence="9">The sequence shown here is derived from an EMBL/GenBank/DDBJ whole genome shotgun (WGS) entry which is preliminary data.</text>
</comment>
<feature type="domain" description="Enolpyruvate transferase" evidence="8">
    <location>
        <begin position="63"/>
        <end position="401"/>
    </location>
</feature>
<feature type="binding site" evidence="7">
    <location>
        <position position="146"/>
    </location>
    <ligand>
        <name>3-phosphoshikimate</name>
        <dbReference type="ChEBI" id="CHEBI:145989"/>
    </ligand>
</feature>
<feature type="binding site" evidence="7">
    <location>
        <position position="392"/>
    </location>
    <ligand>
        <name>phosphoenolpyruvate</name>
        <dbReference type="ChEBI" id="CHEBI:58702"/>
    </ligand>
</feature>
<keyword evidence="7" id="KW-0963">Cytoplasm</keyword>
<feature type="binding site" evidence="7">
    <location>
        <position position="27"/>
    </location>
    <ligand>
        <name>3-phosphoshikimate</name>
        <dbReference type="ChEBI" id="CHEBI:145989"/>
    </ligand>
</feature>
<evidence type="ECO:0000313" key="10">
    <source>
        <dbReference type="Proteomes" id="UP000265926"/>
    </source>
</evidence>
<dbReference type="InterPro" id="IPR013792">
    <property type="entry name" value="RNA3'P_cycl/enolpyr_Trfase_a/b"/>
</dbReference>
<dbReference type="SUPFAM" id="SSF55205">
    <property type="entry name" value="EPT/RTPC-like"/>
    <property type="match status" value="1"/>
</dbReference>
<keyword evidence="10" id="KW-1185">Reference proteome</keyword>
<feature type="domain" description="Enolpyruvate transferase" evidence="8">
    <location>
        <begin position="8"/>
        <end position="56"/>
    </location>
</feature>
<evidence type="ECO:0000256" key="2">
    <source>
        <dbReference type="ARBA" id="ARBA00009948"/>
    </source>
</evidence>
<dbReference type="UniPathway" id="UPA00053">
    <property type="reaction ID" value="UER00089"/>
</dbReference>
<dbReference type="GO" id="GO:0009423">
    <property type="term" value="P:chorismate biosynthetic process"/>
    <property type="evidence" value="ECO:0007669"/>
    <property type="project" value="UniProtKB-UniRule"/>
</dbReference>
<feature type="binding site" evidence="7">
    <location>
        <position position="316"/>
    </location>
    <ligand>
        <name>3-phosphoshikimate</name>
        <dbReference type="ChEBI" id="CHEBI:145989"/>
    </ligand>
</feature>
<gene>
    <name evidence="7" type="primary">aroA</name>
    <name evidence="9" type="ORF">D1614_05885</name>
</gene>
<dbReference type="RefSeq" id="WP_119436982.1">
    <property type="nucleotide sequence ID" value="NZ_QWGR01000003.1"/>
</dbReference>
<feature type="binding site" evidence="7">
    <location>
        <position position="289"/>
    </location>
    <ligand>
        <name>3-phosphoshikimate</name>
        <dbReference type="ChEBI" id="CHEBI:145989"/>
    </ligand>
</feature>
<dbReference type="Gene3D" id="3.65.10.10">
    <property type="entry name" value="Enolpyruvate transferase domain"/>
    <property type="match status" value="4"/>
</dbReference>
<comment type="catalytic activity">
    <reaction evidence="6">
        <text>3-phosphoshikimate + phosphoenolpyruvate = 5-O-(1-carboxyvinyl)-3-phosphoshikimate + phosphate</text>
        <dbReference type="Rhea" id="RHEA:21256"/>
        <dbReference type="ChEBI" id="CHEBI:43474"/>
        <dbReference type="ChEBI" id="CHEBI:57701"/>
        <dbReference type="ChEBI" id="CHEBI:58702"/>
        <dbReference type="ChEBI" id="CHEBI:145989"/>
        <dbReference type="EC" id="2.5.1.19"/>
    </reaction>
    <physiologicalReaction direction="left-to-right" evidence="6">
        <dbReference type="Rhea" id="RHEA:21257"/>
    </physiologicalReaction>
</comment>
<evidence type="ECO:0000256" key="6">
    <source>
        <dbReference type="ARBA" id="ARBA00044633"/>
    </source>
</evidence>
<sequence length="410" mass="45545">MNYQISAAIKNLSGTIQLPASKSISNRALIIHALSYSPYPIHNLSDSDDTKVLQAALYSNSSKFDIGHAGTAMRFLTAFLAKVVGEWEITGSERMKQRPIKILVDALTELGANIEYLGEEGCPPLKIFGSHLKGKTIQLDGSVSSQYITALLLIAPTLEGGLTLNLRGDVTSRSYIKLTLELMAKFGIRYQWHKNEIIVPEQRYFPIDFICEADWSGASYWYQIMALVDSGEILMENLVLNSLQGDADIAAWFQHFGVESIQEKTGVILSKTKNNQPDRLDLDFIENPDVAQTMACLCVAKGIPFHFTGLKTLKIKETDRIAALQNELAKFGATLVEPAHGELAWDGKLDMETKEELPLVKTYHDHRMALAFAPMALAGLPMRIEDPMVVTKSYPGFWSDLKKIGFQVSE</sequence>
<dbReference type="AlphaFoldDB" id="A0A399SYM1"/>
<organism evidence="9 10">
    <name type="scientific">Maribellus luteus</name>
    <dbReference type="NCBI Taxonomy" id="2305463"/>
    <lineage>
        <taxon>Bacteria</taxon>
        <taxon>Pseudomonadati</taxon>
        <taxon>Bacteroidota</taxon>
        <taxon>Bacteroidia</taxon>
        <taxon>Marinilabiliales</taxon>
        <taxon>Prolixibacteraceae</taxon>
        <taxon>Maribellus</taxon>
    </lineage>
</organism>
<keyword evidence="5 7" id="KW-0057">Aromatic amino acid biosynthesis</keyword>
<dbReference type="PROSITE" id="PS00885">
    <property type="entry name" value="EPSP_SYNTHASE_2"/>
    <property type="match status" value="1"/>
</dbReference>
<feature type="binding site" evidence="7">
    <location>
        <position position="23"/>
    </location>
    <ligand>
        <name>3-phosphoshikimate</name>
        <dbReference type="ChEBI" id="CHEBI:145989"/>
    </ligand>
</feature>
<comment type="caution">
    <text evidence="7">Lacks conserved residue(s) required for the propagation of feature annotation.</text>
</comment>
<feature type="binding site" evidence="7">
    <location>
        <position position="22"/>
    </location>
    <ligand>
        <name>3-phosphoshikimate</name>
        <dbReference type="ChEBI" id="CHEBI:145989"/>
    </ligand>
</feature>
<dbReference type="InterPro" id="IPR001986">
    <property type="entry name" value="Enolpyruvate_Tfrase_dom"/>
</dbReference>
<evidence type="ECO:0000256" key="5">
    <source>
        <dbReference type="ARBA" id="ARBA00023141"/>
    </source>
</evidence>
<dbReference type="EMBL" id="QWGR01000003">
    <property type="protein sequence ID" value="RIJ49096.1"/>
    <property type="molecule type" value="Genomic_DNA"/>
</dbReference>
<dbReference type="EC" id="2.5.1.19" evidence="7"/>
<evidence type="ECO:0000256" key="3">
    <source>
        <dbReference type="ARBA" id="ARBA00022605"/>
    </source>
</evidence>
<dbReference type="PANTHER" id="PTHR21090:SF5">
    <property type="entry name" value="PENTAFUNCTIONAL AROM POLYPEPTIDE"/>
    <property type="match status" value="1"/>
</dbReference>
<feature type="binding site" evidence="7">
    <location>
        <position position="144"/>
    </location>
    <ligand>
        <name>3-phosphoshikimate</name>
        <dbReference type="ChEBI" id="CHEBI:145989"/>
    </ligand>
</feature>